<dbReference type="Pfam" id="PF03637">
    <property type="entry name" value="Mob1_phocein"/>
    <property type="match status" value="1"/>
</dbReference>
<dbReference type="Proteomes" id="UP000887566">
    <property type="component" value="Unplaced"/>
</dbReference>
<accession>A0A914WZ26</accession>
<keyword evidence="1" id="KW-0862">Zinc</keyword>
<name>A0A914WZ26_9BILA</name>
<evidence type="ECO:0000313" key="3">
    <source>
        <dbReference type="WBParaSite" id="PSAMB.scaffold535size47802.g6959.t1"/>
    </source>
</evidence>
<dbReference type="InterPro" id="IPR005301">
    <property type="entry name" value="MOB_kinase_act_fam"/>
</dbReference>
<dbReference type="WBParaSite" id="PSAMB.scaffold535size47802.g6959.t1">
    <property type="protein sequence ID" value="PSAMB.scaffold535size47802.g6959.t1"/>
    <property type="gene ID" value="PSAMB.scaffold535size47802.g6959"/>
</dbReference>
<dbReference type="InterPro" id="IPR036703">
    <property type="entry name" value="MOB_kinase_act_sf"/>
</dbReference>
<dbReference type="AlphaFoldDB" id="A0A914WZ26"/>
<evidence type="ECO:0000256" key="1">
    <source>
        <dbReference type="PIRSR" id="PIRSR605301-1"/>
    </source>
</evidence>
<sequence length="235" mass="25234">MEGAPSPEKRWSATCGMRYSGGRLGERHRRSGRSPAVRALVVTQSADYRLLTALTPSGASSTYPFAVEECIFPFQPLAFSTTSTLSTGRSPSSQFSSAFEAHVKRVVRLLWHCCGHLYSSHWDQLCMLGLRPQASLVLAHMDAFCSTANLLDAKDAAALRQTVALVRPPTVVHENLSTLTRNEPLPMDADPNSQPAHTTTALVNMCGPPKSGSWGGVPSPTSVDFGGCKPCAQTC</sequence>
<organism evidence="2 3">
    <name type="scientific">Plectus sambesii</name>
    <dbReference type="NCBI Taxonomy" id="2011161"/>
    <lineage>
        <taxon>Eukaryota</taxon>
        <taxon>Metazoa</taxon>
        <taxon>Ecdysozoa</taxon>
        <taxon>Nematoda</taxon>
        <taxon>Chromadorea</taxon>
        <taxon>Plectida</taxon>
        <taxon>Plectina</taxon>
        <taxon>Plectoidea</taxon>
        <taxon>Plectidae</taxon>
        <taxon>Plectus</taxon>
    </lineage>
</organism>
<reference evidence="3" key="1">
    <citation type="submission" date="2022-11" db="UniProtKB">
        <authorList>
            <consortium name="WormBaseParasite"/>
        </authorList>
    </citation>
    <scope>IDENTIFICATION</scope>
</reference>
<proteinExistence type="predicted"/>
<feature type="binding site" evidence="1">
    <location>
        <position position="116"/>
    </location>
    <ligand>
        <name>Zn(2+)</name>
        <dbReference type="ChEBI" id="CHEBI:29105"/>
    </ligand>
</feature>
<protein>
    <submittedName>
        <fullName evidence="3">Uncharacterized protein</fullName>
    </submittedName>
</protein>
<dbReference type="Gene3D" id="1.20.140.30">
    <property type="entry name" value="MOB kinase activator"/>
    <property type="match status" value="1"/>
</dbReference>
<feature type="binding site" evidence="1">
    <location>
        <position position="121"/>
    </location>
    <ligand>
        <name>Zn(2+)</name>
        <dbReference type="ChEBI" id="CHEBI:29105"/>
    </ligand>
</feature>
<keyword evidence="1" id="KW-0479">Metal-binding</keyword>
<keyword evidence="2" id="KW-1185">Reference proteome</keyword>
<dbReference type="SUPFAM" id="SSF101152">
    <property type="entry name" value="Mob1/phocein"/>
    <property type="match status" value="1"/>
</dbReference>
<dbReference type="SMART" id="SM01388">
    <property type="entry name" value="Mob1_phocein"/>
    <property type="match status" value="1"/>
</dbReference>
<evidence type="ECO:0000313" key="2">
    <source>
        <dbReference type="Proteomes" id="UP000887566"/>
    </source>
</evidence>